<organism evidence="7 8">
    <name type="scientific">Jannaschia aquimarina</name>
    <dbReference type="NCBI Taxonomy" id="935700"/>
    <lineage>
        <taxon>Bacteria</taxon>
        <taxon>Pseudomonadati</taxon>
        <taxon>Pseudomonadota</taxon>
        <taxon>Alphaproteobacteria</taxon>
        <taxon>Rhodobacterales</taxon>
        <taxon>Roseobacteraceae</taxon>
        <taxon>Jannaschia</taxon>
    </lineage>
</organism>
<dbReference type="Pfam" id="PF00496">
    <property type="entry name" value="SBP_bac_5"/>
    <property type="match status" value="1"/>
</dbReference>
<evidence type="ECO:0000313" key="7">
    <source>
        <dbReference type="EMBL" id="KIT17855.1"/>
    </source>
</evidence>
<evidence type="ECO:0000313" key="8">
    <source>
        <dbReference type="Proteomes" id="UP000032232"/>
    </source>
</evidence>
<sequence length="524" mass="57866">MKRTILATTLLATTAMGANAETLRWARAGDSLTLDPHAQNEGPTHTLAHQIYEPLIIRDMTGAFQAALATDWAPREDDPNVWVFNLREGVTFHDGADFTAEDVVFSFERAKSETSAMKELLTSITEIRAVDDYTVEFVTDGPNPILPNNFTNLFMMDKGWTEANGVTAVQDIANGETTFAATNANGTGPFTLVSREPDVRTVLEQNPNYWGMDQFPMEVTRIEYTPIQNAATRVAALLSNEVDFIQDVPVQDLGRVAETEGLVVKTAPQNRTIFFGMNVGADDIERDDVEGANPLADVRVRQAMNMALNRDAIRQVVMRDQSVPAGIIMPPFVNGWTEALDQIPEGDMAAAQALMEEAGYGDGFSIQLDCPNDRYVNDEAICQAAVGMLGQIGVNVNLNAQPKAQHFPLIQNGTTDFYMLGWGVPTYDSEYIFNFLTHTKGDERGSWNATGYSNTDLDAKIVSLASETDLDARNATIAEIWDTIQSETLYLPIHHQVLNWGMAEKVGIEVSPEDDPKFKFFEMN</sequence>
<feature type="chain" id="PRO_5002230090" evidence="5">
    <location>
        <begin position="21"/>
        <end position="524"/>
    </location>
</feature>
<dbReference type="GO" id="GO:0015833">
    <property type="term" value="P:peptide transport"/>
    <property type="evidence" value="ECO:0007669"/>
    <property type="project" value="TreeGrafter"/>
</dbReference>
<proteinExistence type="inferred from homology"/>
<dbReference type="GO" id="GO:1904680">
    <property type="term" value="F:peptide transmembrane transporter activity"/>
    <property type="evidence" value="ECO:0007669"/>
    <property type="project" value="TreeGrafter"/>
</dbReference>
<evidence type="ECO:0000256" key="5">
    <source>
        <dbReference type="SAM" id="SignalP"/>
    </source>
</evidence>
<comment type="similarity">
    <text evidence="2">Belongs to the bacterial solute-binding protein 5 family.</text>
</comment>
<dbReference type="GO" id="GO:0030288">
    <property type="term" value="C:outer membrane-bounded periplasmic space"/>
    <property type="evidence" value="ECO:0007669"/>
    <property type="project" value="UniProtKB-ARBA"/>
</dbReference>
<dbReference type="Gene3D" id="3.40.190.10">
    <property type="entry name" value="Periplasmic binding protein-like II"/>
    <property type="match status" value="1"/>
</dbReference>
<dbReference type="InterPro" id="IPR030678">
    <property type="entry name" value="Peptide/Ni-bd"/>
</dbReference>
<name>A0A0D1EQH9_9RHOB</name>
<feature type="signal peptide" evidence="5">
    <location>
        <begin position="1"/>
        <end position="20"/>
    </location>
</feature>
<keyword evidence="4 5" id="KW-0732">Signal</keyword>
<protein>
    <submittedName>
        <fullName evidence="7">DppA_2 protein</fullName>
    </submittedName>
</protein>
<dbReference type="PATRIC" id="fig|935700.4.peg.391"/>
<evidence type="ECO:0000259" key="6">
    <source>
        <dbReference type="Pfam" id="PF00496"/>
    </source>
</evidence>
<dbReference type="Gene3D" id="3.10.105.10">
    <property type="entry name" value="Dipeptide-binding Protein, Domain 3"/>
    <property type="match status" value="1"/>
</dbReference>
<feature type="domain" description="Solute-binding protein family 5" evidence="6">
    <location>
        <begin position="64"/>
        <end position="441"/>
    </location>
</feature>
<evidence type="ECO:0000256" key="1">
    <source>
        <dbReference type="ARBA" id="ARBA00004418"/>
    </source>
</evidence>
<dbReference type="InterPro" id="IPR000914">
    <property type="entry name" value="SBP_5_dom"/>
</dbReference>
<keyword evidence="8" id="KW-1185">Reference proteome</keyword>
<dbReference type="Gene3D" id="3.90.76.10">
    <property type="entry name" value="Dipeptide-binding Protein, Domain 1"/>
    <property type="match status" value="1"/>
</dbReference>
<evidence type="ECO:0000256" key="4">
    <source>
        <dbReference type="ARBA" id="ARBA00022729"/>
    </source>
</evidence>
<dbReference type="GO" id="GO:0043190">
    <property type="term" value="C:ATP-binding cassette (ABC) transporter complex"/>
    <property type="evidence" value="ECO:0007669"/>
    <property type="project" value="InterPro"/>
</dbReference>
<dbReference type="Proteomes" id="UP000032232">
    <property type="component" value="Unassembled WGS sequence"/>
</dbReference>
<dbReference type="SUPFAM" id="SSF53850">
    <property type="entry name" value="Periplasmic binding protein-like II"/>
    <property type="match status" value="1"/>
</dbReference>
<comment type="subcellular location">
    <subcellularLocation>
        <location evidence="1">Periplasm</location>
    </subcellularLocation>
</comment>
<gene>
    <name evidence="7" type="primary">dppA_2</name>
    <name evidence="7" type="ORF">jaqu_03630</name>
</gene>
<dbReference type="InterPro" id="IPR039424">
    <property type="entry name" value="SBP_5"/>
</dbReference>
<keyword evidence="3" id="KW-0813">Transport</keyword>
<evidence type="ECO:0000256" key="2">
    <source>
        <dbReference type="ARBA" id="ARBA00005695"/>
    </source>
</evidence>
<comment type="caution">
    <text evidence="7">The sequence shown here is derived from an EMBL/GenBank/DDBJ whole genome shotgun (WGS) entry which is preliminary data.</text>
</comment>
<dbReference type="CDD" id="cd08498">
    <property type="entry name" value="PBP2_NikA_DppA_OppA_like_2"/>
    <property type="match status" value="1"/>
</dbReference>
<dbReference type="EMBL" id="JYFE01000012">
    <property type="protein sequence ID" value="KIT17855.1"/>
    <property type="molecule type" value="Genomic_DNA"/>
</dbReference>
<reference evidence="7 8" key="1">
    <citation type="submission" date="2015-02" db="EMBL/GenBank/DDBJ databases">
        <title>Genome Sequence of Jannaschia aquimarina DSM28248, a member of the Roseobacter clade.</title>
        <authorList>
            <person name="Voget S."/>
            <person name="Daniel R."/>
        </authorList>
    </citation>
    <scope>NUCLEOTIDE SEQUENCE [LARGE SCALE GENOMIC DNA]</scope>
    <source>
        <strain evidence="7 8">GSW-M26</strain>
    </source>
</reference>
<evidence type="ECO:0000256" key="3">
    <source>
        <dbReference type="ARBA" id="ARBA00022448"/>
    </source>
</evidence>
<dbReference type="PIRSF" id="PIRSF002741">
    <property type="entry name" value="MppA"/>
    <property type="match status" value="1"/>
</dbReference>
<dbReference type="PANTHER" id="PTHR30290:SF9">
    <property type="entry name" value="OLIGOPEPTIDE-BINDING PROTEIN APPA"/>
    <property type="match status" value="1"/>
</dbReference>
<dbReference type="STRING" id="935700.jaqu_03630"/>
<accession>A0A0D1EQH9</accession>
<dbReference type="PANTHER" id="PTHR30290">
    <property type="entry name" value="PERIPLASMIC BINDING COMPONENT OF ABC TRANSPORTER"/>
    <property type="match status" value="1"/>
</dbReference>
<dbReference type="AlphaFoldDB" id="A0A0D1EQH9"/>
<dbReference type="RefSeq" id="WP_043917230.1">
    <property type="nucleotide sequence ID" value="NZ_FZPF01000001.1"/>
</dbReference>
<dbReference type="OrthoDB" id="9803988at2"/>